<evidence type="ECO:0000313" key="4">
    <source>
        <dbReference type="Proteomes" id="UP000492821"/>
    </source>
</evidence>
<dbReference type="WBParaSite" id="Pan_g10574.t1">
    <property type="protein sequence ID" value="Pan_g10574.t1"/>
    <property type="gene ID" value="Pan_g10574"/>
</dbReference>
<feature type="compositionally biased region" description="Polar residues" evidence="3">
    <location>
        <begin position="353"/>
        <end position="365"/>
    </location>
</feature>
<keyword evidence="2" id="KW-0175">Coiled coil</keyword>
<dbReference type="PANTHER" id="PTHR16127:SF13">
    <property type="entry name" value="GH01188P"/>
    <property type="match status" value="1"/>
</dbReference>
<dbReference type="InterPro" id="IPR026183">
    <property type="entry name" value="Taxilin_fam"/>
</dbReference>
<reference evidence="4" key="1">
    <citation type="journal article" date="2013" name="Genetics">
        <title>The draft genome and transcriptome of Panagrellus redivivus are shaped by the harsh demands of a free-living lifestyle.</title>
        <authorList>
            <person name="Srinivasan J."/>
            <person name="Dillman A.R."/>
            <person name="Macchietto M.G."/>
            <person name="Heikkinen L."/>
            <person name="Lakso M."/>
            <person name="Fracchia K.M."/>
            <person name="Antoshechkin I."/>
            <person name="Mortazavi A."/>
            <person name="Wong G."/>
            <person name="Sternberg P.W."/>
        </authorList>
    </citation>
    <scope>NUCLEOTIDE SEQUENCE [LARGE SCALE GENOMIC DNA]</scope>
    <source>
        <strain evidence="4">MT8872</strain>
    </source>
</reference>
<feature type="coiled-coil region" evidence="2">
    <location>
        <begin position="196"/>
        <end position="324"/>
    </location>
</feature>
<dbReference type="PANTHER" id="PTHR16127">
    <property type="entry name" value="TAXILIN"/>
    <property type="match status" value="1"/>
</dbReference>
<feature type="compositionally biased region" description="Basic and acidic residues" evidence="3">
    <location>
        <begin position="366"/>
        <end position="376"/>
    </location>
</feature>
<evidence type="ECO:0000256" key="3">
    <source>
        <dbReference type="SAM" id="MobiDB-lite"/>
    </source>
</evidence>
<dbReference type="AlphaFoldDB" id="A0A7E4UML8"/>
<organism evidence="4 5">
    <name type="scientific">Panagrellus redivivus</name>
    <name type="common">Microworm</name>
    <dbReference type="NCBI Taxonomy" id="6233"/>
    <lineage>
        <taxon>Eukaryota</taxon>
        <taxon>Metazoa</taxon>
        <taxon>Ecdysozoa</taxon>
        <taxon>Nematoda</taxon>
        <taxon>Chromadorea</taxon>
        <taxon>Rhabditida</taxon>
        <taxon>Tylenchina</taxon>
        <taxon>Panagrolaimomorpha</taxon>
        <taxon>Panagrolaimoidea</taxon>
        <taxon>Panagrolaimidae</taxon>
        <taxon>Panagrellus</taxon>
    </lineage>
</organism>
<feature type="region of interest" description="Disordered" evidence="3">
    <location>
        <begin position="324"/>
        <end position="376"/>
    </location>
</feature>
<evidence type="ECO:0000256" key="2">
    <source>
        <dbReference type="SAM" id="Coils"/>
    </source>
</evidence>
<accession>A0A7E4UML8</accession>
<evidence type="ECO:0000313" key="5">
    <source>
        <dbReference type="WBParaSite" id="Pan_g10574.t1"/>
    </source>
</evidence>
<reference evidence="5" key="2">
    <citation type="submission" date="2020-10" db="UniProtKB">
        <authorList>
            <consortium name="WormBaseParasite"/>
        </authorList>
    </citation>
    <scope>IDENTIFICATION</scope>
</reference>
<dbReference type="Proteomes" id="UP000492821">
    <property type="component" value="Unassembled WGS sequence"/>
</dbReference>
<dbReference type="Pfam" id="PF09728">
    <property type="entry name" value="Taxilin"/>
    <property type="match status" value="1"/>
</dbReference>
<evidence type="ECO:0000256" key="1">
    <source>
        <dbReference type="ARBA" id="ARBA00009550"/>
    </source>
</evidence>
<dbReference type="GO" id="GO:0019905">
    <property type="term" value="F:syntaxin binding"/>
    <property type="evidence" value="ECO:0007669"/>
    <property type="project" value="InterPro"/>
</dbReference>
<proteinExistence type="inferred from homology"/>
<sequence length="376" mass="42296">MTANNGGKTTVEDVKAKILGQLDNIKESDRTNFLVNKLVQFELDAAKAKAENTQLAMQTKRAGLLEKKVTALESMLTKTEMAKSKLEDLCRELNKSSKEAQERNAQKFKLMEENHVLTVEKLKESLADIQKSVTAKHEVEKRAVDVEKLSDSLKELSTEYEKRLGDLKALYEDREESLESISKNKDAEVTILKTEMKNMHNKMHEVLQDNVNLKKELIANDSKMKDTLESEMQMRKLLNNYSEKYQNLLQNLARSNESFNKVKNEMKRMNSNLIRVEGDSRKWRTRVEEAEATINKVTAERVAAEKATALKDRQLAQLQELCRRLKSGGSGSPASEEPPATTSEASEAGETAPATSTVEADTNANSDEKPADTPTE</sequence>
<comment type="similarity">
    <text evidence="1">Belongs to the taxilin family.</text>
</comment>
<protein>
    <submittedName>
        <fullName evidence="5">GED domain-containing protein</fullName>
    </submittedName>
</protein>
<keyword evidence="4" id="KW-1185">Reference proteome</keyword>
<name>A0A7E4UML8_PANRE</name>